<evidence type="ECO:0000256" key="3">
    <source>
        <dbReference type="RuleBase" id="RU361235"/>
    </source>
</evidence>
<comment type="similarity">
    <text evidence="1 3">Belongs to the type-B carboxylesterase/lipase family.</text>
</comment>
<dbReference type="RefSeq" id="WP_183773629.1">
    <property type="nucleotide sequence ID" value="NZ_CAWVEG010000086.1"/>
</dbReference>
<evidence type="ECO:0000256" key="2">
    <source>
        <dbReference type="ARBA" id="ARBA00022801"/>
    </source>
</evidence>
<dbReference type="Gene3D" id="3.40.50.1820">
    <property type="entry name" value="alpha/beta hydrolase"/>
    <property type="match status" value="1"/>
</dbReference>
<name>A0A7W8HBL9_9FIRM</name>
<dbReference type="PANTHER" id="PTHR11559">
    <property type="entry name" value="CARBOXYLESTERASE"/>
    <property type="match status" value="1"/>
</dbReference>
<protein>
    <recommendedName>
        <fullName evidence="3">Carboxylic ester hydrolase</fullName>
        <ecNumber evidence="3">3.1.1.-</ecNumber>
    </recommendedName>
</protein>
<evidence type="ECO:0000256" key="1">
    <source>
        <dbReference type="ARBA" id="ARBA00005964"/>
    </source>
</evidence>
<dbReference type="PROSITE" id="PS00122">
    <property type="entry name" value="CARBOXYLESTERASE_B_1"/>
    <property type="match status" value="1"/>
</dbReference>
<proteinExistence type="inferred from homology"/>
<keyword evidence="6" id="KW-1185">Reference proteome</keyword>
<evidence type="ECO:0000259" key="4">
    <source>
        <dbReference type="Pfam" id="PF00135"/>
    </source>
</evidence>
<dbReference type="EC" id="3.1.1.-" evidence="3"/>
<evidence type="ECO:0000313" key="5">
    <source>
        <dbReference type="EMBL" id="MBB5264740.1"/>
    </source>
</evidence>
<dbReference type="EMBL" id="JACHFW010000006">
    <property type="protein sequence ID" value="MBB5264740.1"/>
    <property type="molecule type" value="Genomic_DNA"/>
</dbReference>
<dbReference type="SUPFAM" id="SSF53474">
    <property type="entry name" value="alpha/beta-Hydrolases"/>
    <property type="match status" value="1"/>
</dbReference>
<accession>A0A7W8HBL9</accession>
<gene>
    <name evidence="5" type="ORF">HNP82_001868</name>
</gene>
<reference evidence="5 6" key="1">
    <citation type="submission" date="2020-08" db="EMBL/GenBank/DDBJ databases">
        <title>Genomic Encyclopedia of Type Strains, Phase IV (KMG-IV): sequencing the most valuable type-strain genomes for metagenomic binning, comparative biology and taxonomic classification.</title>
        <authorList>
            <person name="Goeker M."/>
        </authorList>
    </citation>
    <scope>NUCLEOTIDE SEQUENCE [LARGE SCALE GENOMIC DNA]</scope>
    <source>
        <strain evidence="5 6">DSM 106146</strain>
    </source>
</reference>
<evidence type="ECO:0000313" key="6">
    <source>
        <dbReference type="Proteomes" id="UP000543642"/>
    </source>
</evidence>
<dbReference type="Pfam" id="PF00135">
    <property type="entry name" value="COesterase"/>
    <property type="match status" value="1"/>
</dbReference>
<dbReference type="GO" id="GO:0016787">
    <property type="term" value="F:hydrolase activity"/>
    <property type="evidence" value="ECO:0007669"/>
    <property type="project" value="UniProtKB-KW"/>
</dbReference>
<organism evidence="5 6">
    <name type="scientific">Catenibacillus scindens</name>
    <dbReference type="NCBI Taxonomy" id="673271"/>
    <lineage>
        <taxon>Bacteria</taxon>
        <taxon>Bacillati</taxon>
        <taxon>Bacillota</taxon>
        <taxon>Clostridia</taxon>
        <taxon>Lachnospirales</taxon>
        <taxon>Lachnospiraceae</taxon>
        <taxon>Catenibacillus</taxon>
    </lineage>
</organism>
<dbReference type="AlphaFoldDB" id="A0A7W8HBL9"/>
<sequence length="529" mass="59033">MGTRFKCNEETIARTKAGKIRGFYDDGIYTFHGIRYARAKRFQMPEPVKPWEGVKDALSYGYICPVLNQPRPTGEVTTPHRFWPENENCQYLNIWTGTLDPRAKKPVLVWLHGGGFFSGSSIEQVCYDGAALADFGDVVVVSVNHRLNVFGYLDLSSFGEPYKNSGNAGMADLVAALKWVHENIEAFGGNPENVTIFGQSGGGAKVTALGQIPEADGLFHKAVIMSGVFSSMSSGEEVKGRELVLEILHQAGLKEDDVDRLAGIPSQRLIEAVNAAEKKFSGEGKYVEWNPVPNDWYVGDPLDCGFRDHFKAIPTLVGSVLGEFDLQPPILHKDQLSLKERRDIVAEKYGDEYADEVIRRFKAAYPDKNEVYVRSVDLLFRPGTLEYVRKKSEKGAAPVYCYMFSVCFDIDGDKLAWHCSDIPFWFHNTSLIPVCRIDGVTEKLEKVMSMALVNFARSGNPNAAGLPGWDPCTPDHVVTMILDRICEVKIDHEKDLIPYLEKVTPPFHFDPSVMGSDDDDDSEGSAWFY</sequence>
<dbReference type="InterPro" id="IPR019826">
    <property type="entry name" value="Carboxylesterase_B_AS"/>
</dbReference>
<dbReference type="Proteomes" id="UP000543642">
    <property type="component" value="Unassembled WGS sequence"/>
</dbReference>
<dbReference type="InterPro" id="IPR002018">
    <property type="entry name" value="CarbesteraseB"/>
</dbReference>
<dbReference type="InterPro" id="IPR029058">
    <property type="entry name" value="AB_hydrolase_fold"/>
</dbReference>
<keyword evidence="2 3" id="KW-0378">Hydrolase</keyword>
<feature type="domain" description="Carboxylesterase type B" evidence="4">
    <location>
        <begin position="10"/>
        <end position="479"/>
    </location>
</feature>
<dbReference type="InterPro" id="IPR050309">
    <property type="entry name" value="Type-B_Carboxylest/Lipase"/>
</dbReference>
<comment type="caution">
    <text evidence="5">The sequence shown here is derived from an EMBL/GenBank/DDBJ whole genome shotgun (WGS) entry which is preliminary data.</text>
</comment>